<evidence type="ECO:0000256" key="2">
    <source>
        <dbReference type="ARBA" id="ARBA00023125"/>
    </source>
</evidence>
<dbReference type="Proteomes" id="UP000478183">
    <property type="component" value="Unassembled WGS sequence"/>
</dbReference>
<name>A0A6L6J890_9RHOB</name>
<keyword evidence="1" id="KW-0805">Transcription regulation</keyword>
<keyword evidence="2 4" id="KW-0238">DNA-binding</keyword>
<gene>
    <name evidence="6" type="ORF">GL286_04260</name>
</gene>
<evidence type="ECO:0000313" key="7">
    <source>
        <dbReference type="Proteomes" id="UP000478183"/>
    </source>
</evidence>
<dbReference type="Gene3D" id="1.10.357.10">
    <property type="entry name" value="Tetracycline Repressor, domain 2"/>
    <property type="match status" value="1"/>
</dbReference>
<dbReference type="OrthoDB" id="9779746at2"/>
<dbReference type="InterPro" id="IPR050109">
    <property type="entry name" value="HTH-type_TetR-like_transc_reg"/>
</dbReference>
<evidence type="ECO:0000256" key="3">
    <source>
        <dbReference type="ARBA" id="ARBA00023163"/>
    </source>
</evidence>
<dbReference type="PANTHER" id="PTHR30055">
    <property type="entry name" value="HTH-TYPE TRANSCRIPTIONAL REGULATOR RUTR"/>
    <property type="match status" value="1"/>
</dbReference>
<organism evidence="6 7">
    <name type="scientific">Paracoccus aestuariivivens</name>
    <dbReference type="NCBI Taxonomy" id="1820333"/>
    <lineage>
        <taxon>Bacteria</taxon>
        <taxon>Pseudomonadati</taxon>
        <taxon>Pseudomonadota</taxon>
        <taxon>Alphaproteobacteria</taxon>
        <taxon>Rhodobacterales</taxon>
        <taxon>Paracoccaceae</taxon>
        <taxon>Paracoccus</taxon>
    </lineage>
</organism>
<feature type="DNA-binding region" description="H-T-H motif" evidence="4">
    <location>
        <begin position="33"/>
        <end position="52"/>
    </location>
</feature>
<dbReference type="SUPFAM" id="SSF46689">
    <property type="entry name" value="Homeodomain-like"/>
    <property type="match status" value="1"/>
</dbReference>
<dbReference type="InterPro" id="IPR036271">
    <property type="entry name" value="Tet_transcr_reg_TetR-rel_C_sf"/>
</dbReference>
<evidence type="ECO:0000313" key="6">
    <source>
        <dbReference type="EMBL" id="MTH76939.1"/>
    </source>
</evidence>
<dbReference type="GO" id="GO:0000976">
    <property type="term" value="F:transcription cis-regulatory region binding"/>
    <property type="evidence" value="ECO:0007669"/>
    <property type="project" value="TreeGrafter"/>
</dbReference>
<sequence length="199" mass="22392">MARTRANDFDEKRRGLLDSAAAVFAEQGMEKASMAQIAAHGQVSKALLYHYYPSKGELIFEIIITHLEEVEEAIEAADDPALPPQQRLRKLVGTVLEAYKGADNQHKVQLNATSALSDEQKAEILAIEKRIVRHFAVVLRQINPDLDNPERPLLTPVTMSLFGMMNWVYMWFRDGGRISREDYADVATTLILEGIKAVR</sequence>
<dbReference type="PANTHER" id="PTHR30055:SF234">
    <property type="entry name" value="HTH-TYPE TRANSCRIPTIONAL REGULATOR BETI"/>
    <property type="match status" value="1"/>
</dbReference>
<evidence type="ECO:0000259" key="5">
    <source>
        <dbReference type="PROSITE" id="PS50977"/>
    </source>
</evidence>
<dbReference type="AlphaFoldDB" id="A0A6L6J890"/>
<evidence type="ECO:0000256" key="4">
    <source>
        <dbReference type="PROSITE-ProRule" id="PRU00335"/>
    </source>
</evidence>
<dbReference type="Pfam" id="PF17932">
    <property type="entry name" value="TetR_C_24"/>
    <property type="match status" value="1"/>
</dbReference>
<keyword evidence="3" id="KW-0804">Transcription</keyword>
<dbReference type="InterPro" id="IPR009057">
    <property type="entry name" value="Homeodomain-like_sf"/>
</dbReference>
<reference evidence="6 7" key="1">
    <citation type="submission" date="2019-11" db="EMBL/GenBank/DDBJ databases">
        <authorList>
            <person name="Dong K."/>
        </authorList>
    </citation>
    <scope>NUCLEOTIDE SEQUENCE [LARGE SCALE GENOMIC DNA]</scope>
    <source>
        <strain evidence="6 7">NBRC 111993</strain>
    </source>
</reference>
<dbReference type="InterPro" id="IPR001647">
    <property type="entry name" value="HTH_TetR"/>
</dbReference>
<dbReference type="InterPro" id="IPR041490">
    <property type="entry name" value="KstR2_TetR_C"/>
</dbReference>
<dbReference type="EMBL" id="WMIE01000001">
    <property type="protein sequence ID" value="MTH76939.1"/>
    <property type="molecule type" value="Genomic_DNA"/>
</dbReference>
<evidence type="ECO:0000256" key="1">
    <source>
        <dbReference type="ARBA" id="ARBA00023015"/>
    </source>
</evidence>
<dbReference type="GO" id="GO:0003700">
    <property type="term" value="F:DNA-binding transcription factor activity"/>
    <property type="evidence" value="ECO:0007669"/>
    <property type="project" value="TreeGrafter"/>
</dbReference>
<dbReference type="Gene3D" id="1.10.10.60">
    <property type="entry name" value="Homeodomain-like"/>
    <property type="match status" value="1"/>
</dbReference>
<dbReference type="RefSeq" id="WP_155094265.1">
    <property type="nucleotide sequence ID" value="NZ_WMIE01000001.1"/>
</dbReference>
<dbReference type="PROSITE" id="PS50977">
    <property type="entry name" value="HTH_TETR_2"/>
    <property type="match status" value="1"/>
</dbReference>
<comment type="caution">
    <text evidence="6">The sequence shown here is derived from an EMBL/GenBank/DDBJ whole genome shotgun (WGS) entry which is preliminary data.</text>
</comment>
<dbReference type="PRINTS" id="PR00455">
    <property type="entry name" value="HTHTETR"/>
</dbReference>
<keyword evidence="7" id="KW-1185">Reference proteome</keyword>
<feature type="domain" description="HTH tetR-type" evidence="5">
    <location>
        <begin position="10"/>
        <end position="70"/>
    </location>
</feature>
<accession>A0A6L6J890</accession>
<dbReference type="Pfam" id="PF00440">
    <property type="entry name" value="TetR_N"/>
    <property type="match status" value="1"/>
</dbReference>
<protein>
    <submittedName>
        <fullName evidence="6">TetR family transcriptional regulator</fullName>
    </submittedName>
</protein>
<dbReference type="SUPFAM" id="SSF48498">
    <property type="entry name" value="Tetracyclin repressor-like, C-terminal domain"/>
    <property type="match status" value="1"/>
</dbReference>
<proteinExistence type="predicted"/>